<dbReference type="SUPFAM" id="SSF48013">
    <property type="entry name" value="NusB-like"/>
    <property type="match status" value="1"/>
</dbReference>
<dbReference type="PANTHER" id="PTHR22807:SF30">
    <property type="entry name" value="28S RRNA (CYTOSINE(4447)-C(5))-METHYLTRANSFERASE-RELATED"/>
    <property type="match status" value="1"/>
</dbReference>
<evidence type="ECO:0000256" key="4">
    <source>
        <dbReference type="ARBA" id="ARBA00022884"/>
    </source>
</evidence>
<feature type="binding site" evidence="5">
    <location>
        <position position="277"/>
    </location>
    <ligand>
        <name>S-adenosyl-L-methionine</name>
        <dbReference type="ChEBI" id="CHEBI:59789"/>
    </ligand>
</feature>
<evidence type="ECO:0000259" key="6">
    <source>
        <dbReference type="PROSITE" id="PS51686"/>
    </source>
</evidence>
<dbReference type="GO" id="GO:0006355">
    <property type="term" value="P:regulation of DNA-templated transcription"/>
    <property type="evidence" value="ECO:0007669"/>
    <property type="project" value="InterPro"/>
</dbReference>
<dbReference type="PROSITE" id="PS51686">
    <property type="entry name" value="SAM_MT_RSMB_NOP"/>
    <property type="match status" value="1"/>
</dbReference>
<feature type="binding site" evidence="5">
    <location>
        <begin position="211"/>
        <end position="217"/>
    </location>
    <ligand>
        <name>S-adenosyl-L-methionine</name>
        <dbReference type="ChEBI" id="CHEBI:59789"/>
    </ligand>
</feature>
<dbReference type="eggNOG" id="COG0144">
    <property type="taxonomic scope" value="Bacteria"/>
</dbReference>
<dbReference type="Proteomes" id="UP000001520">
    <property type="component" value="Chromosome"/>
</dbReference>
<dbReference type="InterPro" id="IPR029063">
    <property type="entry name" value="SAM-dependent_MTases_sf"/>
</dbReference>
<dbReference type="Gene3D" id="1.10.940.10">
    <property type="entry name" value="NusB-like"/>
    <property type="match status" value="1"/>
</dbReference>
<feature type="binding site" evidence="5">
    <location>
        <position position="234"/>
    </location>
    <ligand>
        <name>S-adenosyl-L-methionine</name>
        <dbReference type="ChEBI" id="CHEBI:59789"/>
    </ligand>
</feature>
<dbReference type="KEGG" id="ddf:DEFDS_1996"/>
<dbReference type="InterPro" id="IPR006027">
    <property type="entry name" value="NusB_RsmB_TIM44"/>
</dbReference>
<name>D3P9Q7_DEFDS</name>
<accession>D3P9Q7</accession>
<evidence type="ECO:0000256" key="5">
    <source>
        <dbReference type="PROSITE-ProRule" id="PRU01023"/>
    </source>
</evidence>
<feature type="binding site" evidence="5">
    <location>
        <position position="261"/>
    </location>
    <ligand>
        <name>S-adenosyl-L-methionine</name>
        <dbReference type="ChEBI" id="CHEBI:59789"/>
    </ligand>
</feature>
<dbReference type="SUPFAM" id="SSF53335">
    <property type="entry name" value="S-adenosyl-L-methionine-dependent methyltransferases"/>
    <property type="match status" value="1"/>
</dbReference>
<sequence length="389" mass="45811">MNKWPMPDKNRRRLFNLLLSFFKGELKEDFFHDSPYRKFYRKIYFETFKHLGFIQYILTSYLKKETPIESIAALTLGTAQILFLSDIPEYAAVNESVNLVKGKQKSLVNAVLRRIASNKEAILKQYSILYDFPEYFIDRWKNKFNNQEDFEKFLKSIHEKPEYYLLEVDTLKPTPYFEDFDKKRYYPMDINSQRIPLLYEVKNPQKILDCCAAPGGKTIILSKKYPESKITAMDKSRERLILLKNNIKNFSLENVTPILADFLDYKFNEKFDFILLDAPCTSLGTIRKHPEVVWLKNDKDINKMSKIQKRFLDKALSLLNNNGILIYSVCSLEKEEGINNINYIINKYKNVKLLKPTIPLNSEEKDFFYTPFHLSKGDGFFAAVLTKTE</sequence>
<evidence type="ECO:0000256" key="2">
    <source>
        <dbReference type="ARBA" id="ARBA00022679"/>
    </source>
</evidence>
<dbReference type="PANTHER" id="PTHR22807">
    <property type="entry name" value="NOP2 YEAST -RELATED NOL1/NOP2/FMU SUN DOMAIN-CONTAINING"/>
    <property type="match status" value="1"/>
</dbReference>
<dbReference type="PRINTS" id="PR02008">
    <property type="entry name" value="RCMTFAMILY"/>
</dbReference>
<organism evidence="7 8">
    <name type="scientific">Deferribacter desulfuricans (strain DSM 14783 / JCM 11476 / NBRC 101012 / SSM1)</name>
    <dbReference type="NCBI Taxonomy" id="639282"/>
    <lineage>
        <taxon>Bacteria</taxon>
        <taxon>Pseudomonadati</taxon>
        <taxon>Deferribacterota</taxon>
        <taxon>Deferribacteres</taxon>
        <taxon>Deferribacterales</taxon>
        <taxon>Deferribacteraceae</taxon>
        <taxon>Deferribacter</taxon>
    </lineage>
</organism>
<dbReference type="InterPro" id="IPR001678">
    <property type="entry name" value="MeTrfase_RsmB-F_NOP2_dom"/>
</dbReference>
<dbReference type="InterPro" id="IPR049560">
    <property type="entry name" value="MeTrfase_RsmB-F_NOP2_cat"/>
</dbReference>
<dbReference type="GO" id="GO:0008173">
    <property type="term" value="F:RNA methyltransferase activity"/>
    <property type="evidence" value="ECO:0007669"/>
    <property type="project" value="InterPro"/>
</dbReference>
<evidence type="ECO:0000313" key="7">
    <source>
        <dbReference type="EMBL" id="BAI81447.1"/>
    </source>
</evidence>
<evidence type="ECO:0000313" key="8">
    <source>
        <dbReference type="Proteomes" id="UP000001520"/>
    </source>
</evidence>
<keyword evidence="2 5" id="KW-0808">Transferase</keyword>
<gene>
    <name evidence="7" type="ordered locus">DEFDS_1996</name>
</gene>
<dbReference type="HOGENOM" id="CLU_005316_0_1_0"/>
<dbReference type="GO" id="GO:0001510">
    <property type="term" value="P:RNA methylation"/>
    <property type="evidence" value="ECO:0007669"/>
    <property type="project" value="InterPro"/>
</dbReference>
<evidence type="ECO:0000256" key="3">
    <source>
        <dbReference type="ARBA" id="ARBA00022691"/>
    </source>
</evidence>
<dbReference type="eggNOG" id="COG0781">
    <property type="taxonomic scope" value="Bacteria"/>
</dbReference>
<protein>
    <submittedName>
        <fullName evidence="7">tRNA/rRNA methyltransferase</fullName>
    </submittedName>
</protein>
<dbReference type="GO" id="GO:0003723">
    <property type="term" value="F:RNA binding"/>
    <property type="evidence" value="ECO:0007669"/>
    <property type="project" value="UniProtKB-UniRule"/>
</dbReference>
<dbReference type="STRING" id="639282.DEFDS_1996"/>
<dbReference type="InterPro" id="IPR023267">
    <property type="entry name" value="RCMT"/>
</dbReference>
<feature type="domain" description="SAM-dependent MTase RsmB/NOP-type" evidence="6">
    <location>
        <begin position="111"/>
        <end position="388"/>
    </location>
</feature>
<keyword evidence="3 5" id="KW-0949">S-adenosyl-L-methionine</keyword>
<comment type="similarity">
    <text evidence="5">Belongs to the class I-like SAM-binding methyltransferase superfamily. RsmB/NOP family.</text>
</comment>
<reference evidence="7 8" key="1">
    <citation type="journal article" date="2010" name="DNA Res.">
        <title>Bacterial lifestyle in a deep-sea hydrothermal vent chimney revealed by the genome sequence of the thermophilic bacterium Deferribacter desulfuricans SSM1.</title>
        <authorList>
            <person name="Takaki Y."/>
            <person name="Shimamura S."/>
            <person name="Nakagawa S."/>
            <person name="Fukuhara Y."/>
            <person name="Horikawa H."/>
            <person name="Ankai A."/>
            <person name="Harada T."/>
            <person name="Hosoyama A."/>
            <person name="Oguchi A."/>
            <person name="Fukui S."/>
            <person name="Fujita N."/>
            <person name="Takami H."/>
            <person name="Takai K."/>
        </authorList>
    </citation>
    <scope>NUCLEOTIDE SEQUENCE [LARGE SCALE GENOMIC DNA]</scope>
    <source>
        <strain evidence="8">DSM 14783 / JCM 11476 / NBRC 101012 / SSM1</strain>
    </source>
</reference>
<feature type="active site" description="Nucleophile" evidence="5">
    <location>
        <position position="330"/>
    </location>
</feature>
<proteinExistence type="inferred from homology"/>
<evidence type="ECO:0000256" key="1">
    <source>
        <dbReference type="ARBA" id="ARBA00022603"/>
    </source>
</evidence>
<dbReference type="Pfam" id="PF01189">
    <property type="entry name" value="Methyltr_RsmB-F"/>
    <property type="match status" value="1"/>
</dbReference>
<keyword evidence="8" id="KW-1185">Reference proteome</keyword>
<keyword evidence="1 5" id="KW-0489">Methyltransferase</keyword>
<dbReference type="CDD" id="cd02440">
    <property type="entry name" value="AdoMet_MTases"/>
    <property type="match status" value="1"/>
</dbReference>
<keyword evidence="4 5" id="KW-0694">RNA-binding</keyword>
<dbReference type="Gene3D" id="3.40.50.150">
    <property type="entry name" value="Vaccinia Virus protein VP39"/>
    <property type="match status" value="1"/>
</dbReference>
<dbReference type="AlphaFoldDB" id="D3P9Q7"/>
<dbReference type="EMBL" id="AP011529">
    <property type="protein sequence ID" value="BAI81447.1"/>
    <property type="molecule type" value="Genomic_DNA"/>
</dbReference>
<dbReference type="Pfam" id="PF01029">
    <property type="entry name" value="NusB"/>
    <property type="match status" value="1"/>
</dbReference>
<dbReference type="InterPro" id="IPR035926">
    <property type="entry name" value="NusB-like_sf"/>
</dbReference>